<reference evidence="9 10" key="1">
    <citation type="journal article" date="2011" name="J. Bacteriol.">
        <title>Complete genome sequence of Burkholderia rhizoxinica, an endosymbiont of Rhizopus microsporus.</title>
        <authorList>
            <person name="Lackner G."/>
            <person name="Moebius N."/>
            <person name="Partida-Martinez L."/>
            <person name="Hertweck C."/>
        </authorList>
    </citation>
    <scope>NUCLEOTIDE SEQUENCE [LARGE SCALE GENOMIC DNA]</scope>
    <source>
        <strain evidence="10">DSM 19002 / CIP 109453 / HKI 454</strain>
    </source>
</reference>
<dbReference type="KEGG" id="brh:RBRH_01562"/>
<protein>
    <submittedName>
        <fullName evidence="9">Transporter</fullName>
    </submittedName>
</protein>
<dbReference type="AlphaFoldDB" id="E5ARB3"/>
<keyword evidence="8" id="KW-0472">Membrane</keyword>
<evidence type="ECO:0000313" key="9">
    <source>
        <dbReference type="EMBL" id="CBW75145.1"/>
    </source>
</evidence>
<organism evidence="9 10">
    <name type="scientific">Mycetohabitans rhizoxinica (strain DSM 19002 / CIP 109453 / HKI 454)</name>
    <name type="common">Paraburkholderia rhizoxinica</name>
    <dbReference type="NCBI Taxonomy" id="882378"/>
    <lineage>
        <taxon>Bacteria</taxon>
        <taxon>Pseudomonadati</taxon>
        <taxon>Pseudomonadota</taxon>
        <taxon>Betaproteobacteria</taxon>
        <taxon>Burkholderiales</taxon>
        <taxon>Burkholderiaceae</taxon>
        <taxon>Mycetohabitans</taxon>
    </lineage>
</organism>
<dbReference type="InterPro" id="IPR050107">
    <property type="entry name" value="ABC_carbohydrate_import_ATPase"/>
</dbReference>
<keyword evidence="7" id="KW-1278">Translocase</keyword>
<evidence type="ECO:0000256" key="6">
    <source>
        <dbReference type="ARBA" id="ARBA00022840"/>
    </source>
</evidence>
<evidence type="ECO:0000256" key="3">
    <source>
        <dbReference type="ARBA" id="ARBA00022597"/>
    </source>
</evidence>
<dbReference type="SUPFAM" id="SSF52540">
    <property type="entry name" value="P-loop containing nucleoside triphosphate hydrolases"/>
    <property type="match status" value="2"/>
</dbReference>
<evidence type="ECO:0000256" key="1">
    <source>
        <dbReference type="ARBA" id="ARBA00022448"/>
    </source>
</evidence>
<dbReference type="Proteomes" id="UP000007437">
    <property type="component" value="Chromosome"/>
</dbReference>
<keyword evidence="4" id="KW-0677">Repeat</keyword>
<dbReference type="InterPro" id="IPR027417">
    <property type="entry name" value="P-loop_NTPase"/>
</dbReference>
<evidence type="ECO:0000256" key="4">
    <source>
        <dbReference type="ARBA" id="ARBA00022737"/>
    </source>
</evidence>
<accession>E5ARB3</accession>
<proteinExistence type="predicted"/>
<evidence type="ECO:0000256" key="2">
    <source>
        <dbReference type="ARBA" id="ARBA00022475"/>
    </source>
</evidence>
<dbReference type="PANTHER" id="PTHR43790:SF3">
    <property type="entry name" value="D-ALLOSE IMPORT ATP-BINDING PROTEIN ALSA-RELATED"/>
    <property type="match status" value="1"/>
</dbReference>
<dbReference type="GO" id="GO:0005524">
    <property type="term" value="F:ATP binding"/>
    <property type="evidence" value="ECO:0007669"/>
    <property type="project" value="UniProtKB-KW"/>
</dbReference>
<dbReference type="STRING" id="882378.RBRH_01562"/>
<keyword evidence="2" id="KW-1003">Cell membrane</keyword>
<keyword evidence="6" id="KW-0067">ATP-binding</keyword>
<keyword evidence="1" id="KW-0813">Transport</keyword>
<name>E5ARB3_MYCRK</name>
<evidence type="ECO:0000256" key="7">
    <source>
        <dbReference type="ARBA" id="ARBA00022967"/>
    </source>
</evidence>
<dbReference type="HOGENOM" id="CLU_1465614_0_0_4"/>
<dbReference type="PANTHER" id="PTHR43790">
    <property type="entry name" value="CARBOHYDRATE TRANSPORT ATP-BINDING PROTEIN MG119-RELATED"/>
    <property type="match status" value="1"/>
</dbReference>
<dbReference type="OrthoDB" id="9776369at2"/>
<gene>
    <name evidence="9" type="ordered locus">RBRH_01562</name>
</gene>
<evidence type="ECO:0000256" key="5">
    <source>
        <dbReference type="ARBA" id="ARBA00022741"/>
    </source>
</evidence>
<dbReference type="Gene3D" id="3.40.50.300">
    <property type="entry name" value="P-loop containing nucleotide triphosphate hydrolases"/>
    <property type="match status" value="2"/>
</dbReference>
<dbReference type="eggNOG" id="COG1129">
    <property type="taxonomic scope" value="Bacteria"/>
</dbReference>
<sequence>MSVAENLFLKRLPRNPVGWIAKGRLREQARAAMTHVGLDAIDPDTPIGALGISCQQMIEIAHNLIGDCRVLILNEPTAMLTSREVDLGPRRIGAPRLTATGLKRGTAVRDVSFDVREGEIFGISGLIGPGRTVLLRLVFGVDRASAARSRWARRRALCRLRLSLMRCSMASRWLPKTARKRGCC</sequence>
<keyword evidence="5" id="KW-0547">Nucleotide-binding</keyword>
<evidence type="ECO:0000313" key="10">
    <source>
        <dbReference type="Proteomes" id="UP000007437"/>
    </source>
</evidence>
<evidence type="ECO:0000256" key="8">
    <source>
        <dbReference type="ARBA" id="ARBA00023136"/>
    </source>
</evidence>
<dbReference type="EMBL" id="FR687359">
    <property type="protein sequence ID" value="CBW75145.1"/>
    <property type="molecule type" value="Genomic_DNA"/>
</dbReference>
<keyword evidence="3" id="KW-0762">Sugar transport</keyword>